<protein>
    <submittedName>
        <fullName evidence="2">EpsI family protein</fullName>
    </submittedName>
</protein>
<reference evidence="2 3" key="1">
    <citation type="submission" date="2018-12" db="EMBL/GenBank/DDBJ databases">
        <title>Sequencing of bacterial isolates from soil warming experiment in Harvard Forest, Massachusetts, USA.</title>
        <authorList>
            <person name="Deangelis K."/>
        </authorList>
    </citation>
    <scope>NUCLEOTIDE SEQUENCE [LARGE SCALE GENOMIC DNA]</scope>
    <source>
        <strain evidence="2 3">EB153</strain>
    </source>
</reference>
<evidence type="ECO:0000259" key="1">
    <source>
        <dbReference type="Pfam" id="PF11984"/>
    </source>
</evidence>
<evidence type="ECO:0000313" key="2">
    <source>
        <dbReference type="EMBL" id="RSL17561.1"/>
    </source>
</evidence>
<sequence length="229" mass="25414">MKSPRFWTVIVLLTATAILLHTRGDKDYVPPRQSLSQMPNTIGAWTTLQDIPLDQDTLDVLGQGDFLNRIYGASVLHQPGAQAQSHSAVNPSAPVSLFIGYFPTQRTGQTIHSPQHCLPGAGWTFETSRYVNMPDINGKLYNVGEYVISNGESRQFVIYWYQAHGRSIANEYKAKLYMVKDAIRTNRTDGALVRVITSVLPSEPISSARDRALLFAGELAPLLPQFIPD</sequence>
<dbReference type="Proteomes" id="UP000269669">
    <property type="component" value="Unassembled WGS sequence"/>
</dbReference>
<dbReference type="InterPro" id="IPR014263">
    <property type="entry name" value="Methanolan_biosynth_EpsI"/>
</dbReference>
<keyword evidence="3" id="KW-1185">Reference proteome</keyword>
<accession>A0A3R9WHW0</accession>
<evidence type="ECO:0000313" key="3">
    <source>
        <dbReference type="Proteomes" id="UP000269669"/>
    </source>
</evidence>
<dbReference type="NCBIfam" id="TIGR02914">
    <property type="entry name" value="EpsI_fam"/>
    <property type="match status" value="1"/>
</dbReference>
<dbReference type="RefSeq" id="WP_125486041.1">
    <property type="nucleotide sequence ID" value="NZ_RSDW01000001.1"/>
</dbReference>
<dbReference type="AlphaFoldDB" id="A0A3R9WHW0"/>
<dbReference type="Pfam" id="PF11984">
    <property type="entry name" value="DUF3485"/>
    <property type="match status" value="1"/>
</dbReference>
<proteinExistence type="predicted"/>
<comment type="caution">
    <text evidence="2">The sequence shown here is derived from an EMBL/GenBank/DDBJ whole genome shotgun (WGS) entry which is preliminary data.</text>
</comment>
<feature type="domain" description="Methanolan biosynthesis EpsI" evidence="1">
    <location>
        <begin position="8"/>
        <end position="226"/>
    </location>
</feature>
<organism evidence="2 3">
    <name type="scientific">Edaphobacter aggregans</name>
    <dbReference type="NCBI Taxonomy" id="570835"/>
    <lineage>
        <taxon>Bacteria</taxon>
        <taxon>Pseudomonadati</taxon>
        <taxon>Acidobacteriota</taxon>
        <taxon>Terriglobia</taxon>
        <taxon>Terriglobales</taxon>
        <taxon>Acidobacteriaceae</taxon>
        <taxon>Edaphobacter</taxon>
    </lineage>
</organism>
<dbReference type="EMBL" id="RSDW01000001">
    <property type="protein sequence ID" value="RSL17561.1"/>
    <property type="molecule type" value="Genomic_DNA"/>
</dbReference>
<dbReference type="OrthoDB" id="9797363at2"/>
<name>A0A3R9WHW0_9BACT</name>
<gene>
    <name evidence="2" type="ORF">EDE15_3096</name>
</gene>